<dbReference type="Proteomes" id="UP000037923">
    <property type="component" value="Unassembled WGS sequence"/>
</dbReference>
<evidence type="ECO:0008006" key="5">
    <source>
        <dbReference type="Google" id="ProtNLM"/>
    </source>
</evidence>
<dbReference type="OrthoDB" id="988231at2759"/>
<gene>
    <name evidence="3" type="ORF">ABB37_05938</name>
</gene>
<dbReference type="PANTHER" id="PTHR46652">
    <property type="entry name" value="LEUCINE-RICH REPEAT AND IQ DOMAIN-CONTAINING PROTEIN 1-RELATED"/>
    <property type="match status" value="1"/>
</dbReference>
<dbReference type="SUPFAM" id="SSF52058">
    <property type="entry name" value="L domain-like"/>
    <property type="match status" value="2"/>
</dbReference>
<protein>
    <recommendedName>
        <fullName evidence="5">Leucine-rich repeat protein (LRRP)</fullName>
    </recommendedName>
</protein>
<dbReference type="RefSeq" id="XP_015657306.1">
    <property type="nucleotide sequence ID" value="XM_015804172.1"/>
</dbReference>
<dbReference type="InterPro" id="IPR032675">
    <property type="entry name" value="LRR_dom_sf"/>
</dbReference>
<evidence type="ECO:0000256" key="2">
    <source>
        <dbReference type="ARBA" id="ARBA00022737"/>
    </source>
</evidence>
<keyword evidence="1" id="KW-0433">Leucine-rich repeat</keyword>
<dbReference type="Pfam" id="PF13516">
    <property type="entry name" value="LRR_6"/>
    <property type="match status" value="2"/>
</dbReference>
<keyword evidence="4" id="KW-1185">Reference proteome</keyword>
<evidence type="ECO:0000313" key="4">
    <source>
        <dbReference type="Proteomes" id="UP000037923"/>
    </source>
</evidence>
<dbReference type="EMBL" id="LGTL01000012">
    <property type="protein sequence ID" value="KPA78867.1"/>
    <property type="molecule type" value="Genomic_DNA"/>
</dbReference>
<dbReference type="AlphaFoldDB" id="A0A0M9FZ32"/>
<dbReference type="PANTHER" id="PTHR46652:SF3">
    <property type="entry name" value="LEUCINE-RICH REPEAT-CONTAINING PROTEIN 9"/>
    <property type="match status" value="1"/>
</dbReference>
<dbReference type="OMA" id="CNVKDAD"/>
<name>A0A0M9FZ32_LEPPY</name>
<dbReference type="GeneID" id="26906228"/>
<organism evidence="3 4">
    <name type="scientific">Leptomonas pyrrhocoris</name>
    <name type="common">Firebug parasite</name>
    <dbReference type="NCBI Taxonomy" id="157538"/>
    <lineage>
        <taxon>Eukaryota</taxon>
        <taxon>Discoba</taxon>
        <taxon>Euglenozoa</taxon>
        <taxon>Kinetoplastea</taxon>
        <taxon>Metakinetoplastina</taxon>
        <taxon>Trypanosomatida</taxon>
        <taxon>Trypanosomatidae</taxon>
        <taxon>Leishmaniinae</taxon>
        <taxon>Leptomonas</taxon>
    </lineage>
</organism>
<evidence type="ECO:0000256" key="1">
    <source>
        <dbReference type="ARBA" id="ARBA00022614"/>
    </source>
</evidence>
<dbReference type="InterPro" id="IPR001611">
    <property type="entry name" value="Leu-rich_rpt"/>
</dbReference>
<evidence type="ECO:0000313" key="3">
    <source>
        <dbReference type="EMBL" id="KPA78867.1"/>
    </source>
</evidence>
<dbReference type="SMART" id="SM00367">
    <property type="entry name" value="LRR_CC"/>
    <property type="match status" value="4"/>
</dbReference>
<keyword evidence="2" id="KW-0677">Repeat</keyword>
<comment type="caution">
    <text evidence="3">The sequence shown here is derived from an EMBL/GenBank/DDBJ whole genome shotgun (WGS) entry which is preliminary data.</text>
</comment>
<dbReference type="InterPro" id="IPR006553">
    <property type="entry name" value="Leu-rich_rpt_Cys-con_subtyp"/>
</dbReference>
<dbReference type="InterPro" id="IPR050836">
    <property type="entry name" value="SDS22/Internalin_LRR"/>
</dbReference>
<proteinExistence type="predicted"/>
<reference evidence="3 4" key="1">
    <citation type="submission" date="2015-07" db="EMBL/GenBank/DDBJ databases">
        <title>High-quality genome of monoxenous trypanosomatid Leptomonas pyrrhocoris.</title>
        <authorList>
            <person name="Flegontov P."/>
            <person name="Butenko A."/>
            <person name="Firsov S."/>
            <person name="Vlcek C."/>
            <person name="Logacheva M.D."/>
            <person name="Field M."/>
            <person name="Filatov D."/>
            <person name="Flegontova O."/>
            <person name="Gerasimov E."/>
            <person name="Jackson A.P."/>
            <person name="Kelly S."/>
            <person name="Opperdoes F."/>
            <person name="O'Reilly A."/>
            <person name="Votypka J."/>
            <person name="Yurchenko V."/>
            <person name="Lukes J."/>
        </authorList>
    </citation>
    <scope>NUCLEOTIDE SEQUENCE [LARGE SCALE GENOMIC DNA]</scope>
    <source>
        <strain evidence="3">H10</strain>
    </source>
</reference>
<dbReference type="Gene3D" id="3.80.10.10">
    <property type="entry name" value="Ribonuclease Inhibitor"/>
    <property type="match status" value="3"/>
</dbReference>
<accession>A0A0M9FZ32</accession>
<sequence length="812" mass="88807">MQPIASDAFMAISEFLPDQSMSWICTAPLTRRSQEKSTRGLRLGLNRYQQVEAFSFRKLRRLRLRCDISDVYGLRLARWWLQKCTDFSPSDADPSGGPECQSVQVGDGLVLRAPLKFSASAEFSLSVHCWGDRKASAATRSGCASTAAVPELNCSLGDLLSLGRIDCVEINGATLPPTPAEWQSCLAFSRGVEEFCLKVGSVPLNELLSFLYSNGSTLQAIEVVGVALPRLQMLALAPRIEEVVLRNVAIHPQSVVVIDSTSAGQPPRPALPSTRVPLSDLEALQGLKKLDLMNCKADLDCTGIERCTLLHSLLFSGCSITDADVESIGKLRRVEELFLARTRITNVRPLAAVEDLKFLVLSNTMVNSAGIEGLQTLPNLTRFDLSSTPITDVNCLSKSRSLVYLNLSKTAVTSEGMQELQHLATLEQLVLNETAIRNVSFLSNARSLKTLSLQSTLVDTAGIDGFRRLKSLQNLCLAHTRVTKVTELQHCENLWRIDLQGSLVDEDGVAGLELLPSLRALSLSQTDVADIGRILASRSLEQLEVKLSRVSKHNPFGAVTKDSPLREVVLTHCDATDVNNLGLCAELSVLNLWSTKVTSKGIAGLRDAKSLREADLAETELTDITPLLSCSQLRTLILYKTALHTIEGVEALCNLRRLDVAETQVSSIKGLEQCKLLEILNISSTLVDDAGFKGIERAQSLKAILLSFTRITQLGALGNCTHLKELHAQSCPVTSEGLAGLEKAFRLVKLNLSYTKIEGNIARFVGCPQLQKLNVKFTSVSYEEVHYVEMCLPHCRVMNDASERTKKGVKLT</sequence>
<dbReference type="VEuPathDB" id="TriTrypDB:LpyrH10_12_1160"/>